<accession>A0A6J4LLF5</accession>
<feature type="compositionally biased region" description="Basic residues" evidence="1">
    <location>
        <begin position="138"/>
        <end position="150"/>
    </location>
</feature>
<keyword evidence="2" id="KW-0808">Transferase</keyword>
<proteinExistence type="predicted"/>
<protein>
    <submittedName>
        <fullName evidence="2">Acetyltransferase, GNAT family</fullName>
    </submittedName>
</protein>
<evidence type="ECO:0000256" key="1">
    <source>
        <dbReference type="SAM" id="MobiDB-lite"/>
    </source>
</evidence>
<dbReference type="AlphaFoldDB" id="A0A6J4LLF5"/>
<name>A0A6J4LLF5_9ACTN</name>
<reference evidence="2" key="1">
    <citation type="submission" date="2020-02" db="EMBL/GenBank/DDBJ databases">
        <authorList>
            <person name="Meier V. D."/>
        </authorList>
    </citation>
    <scope>NUCLEOTIDE SEQUENCE</scope>
    <source>
        <strain evidence="2">AVDCRST_MAG72</strain>
    </source>
</reference>
<feature type="non-terminal residue" evidence="2">
    <location>
        <position position="162"/>
    </location>
</feature>
<gene>
    <name evidence="2" type="ORF">AVDCRST_MAG72-498</name>
</gene>
<feature type="compositionally biased region" description="Low complexity" evidence="1">
    <location>
        <begin position="125"/>
        <end position="137"/>
    </location>
</feature>
<organism evidence="2">
    <name type="scientific">uncultured Nocardioidaceae bacterium</name>
    <dbReference type="NCBI Taxonomy" id="253824"/>
    <lineage>
        <taxon>Bacteria</taxon>
        <taxon>Bacillati</taxon>
        <taxon>Actinomycetota</taxon>
        <taxon>Actinomycetes</taxon>
        <taxon>Propionibacteriales</taxon>
        <taxon>Nocardioidaceae</taxon>
        <taxon>environmental samples</taxon>
    </lineage>
</organism>
<feature type="non-terminal residue" evidence="2">
    <location>
        <position position="1"/>
    </location>
</feature>
<evidence type="ECO:0000313" key="2">
    <source>
        <dbReference type="EMBL" id="CAA9335310.1"/>
    </source>
</evidence>
<feature type="region of interest" description="Disordered" evidence="1">
    <location>
        <begin position="1"/>
        <end position="162"/>
    </location>
</feature>
<sequence length="162" mass="17833">WRSGSTSPRTGPTSGRSSNRSSPRVTPMPTTRRGRPRRRRPSGSRRRPGTPSSRSRVISCSRRPRWARTGPGGVRTWRRRASWSPSRHAGEASDGHWVSTPSAGRRGRASPPCSSTRSWRPTTQRSPCGRSSGSRSSGRFRRRSSTRRRGASACTSCTGDSD</sequence>
<dbReference type="GO" id="GO:0016740">
    <property type="term" value="F:transferase activity"/>
    <property type="evidence" value="ECO:0007669"/>
    <property type="project" value="UniProtKB-KW"/>
</dbReference>
<feature type="compositionally biased region" description="Low complexity" evidence="1">
    <location>
        <begin position="49"/>
        <end position="61"/>
    </location>
</feature>
<dbReference type="EMBL" id="CADCUJ010000020">
    <property type="protein sequence ID" value="CAA9335310.1"/>
    <property type="molecule type" value="Genomic_DNA"/>
</dbReference>
<feature type="compositionally biased region" description="Basic residues" evidence="1">
    <location>
        <begin position="32"/>
        <end position="48"/>
    </location>
</feature>
<feature type="compositionally biased region" description="Polar residues" evidence="1">
    <location>
        <begin position="112"/>
        <end position="124"/>
    </location>
</feature>
<feature type="compositionally biased region" description="Low complexity" evidence="1">
    <location>
        <begin position="1"/>
        <end position="31"/>
    </location>
</feature>